<gene>
    <name evidence="2" type="ORF">PR048_013261</name>
</gene>
<reference evidence="2 3" key="1">
    <citation type="submission" date="2023-02" db="EMBL/GenBank/DDBJ databases">
        <title>LHISI_Scaffold_Assembly.</title>
        <authorList>
            <person name="Stuart O.P."/>
            <person name="Cleave R."/>
            <person name="Magrath M.J.L."/>
            <person name="Mikheyev A.S."/>
        </authorList>
    </citation>
    <scope>NUCLEOTIDE SEQUENCE [LARGE SCALE GENOMIC DNA]</scope>
    <source>
        <strain evidence="2">Daus_M_001</strain>
        <tissue evidence="2">Leg muscle</tissue>
    </source>
</reference>
<dbReference type="EMBL" id="JARBHB010000004">
    <property type="protein sequence ID" value="KAJ8887046.1"/>
    <property type="molecule type" value="Genomic_DNA"/>
</dbReference>
<comment type="caution">
    <text evidence="2">The sequence shown here is derived from an EMBL/GenBank/DDBJ whole genome shotgun (WGS) entry which is preliminary data.</text>
</comment>
<accession>A0ABQ9HSI2</accession>
<protein>
    <recommendedName>
        <fullName evidence="1">Integrase zinc-binding domain-containing protein</fullName>
    </recommendedName>
</protein>
<proteinExistence type="predicted"/>
<dbReference type="Proteomes" id="UP001159363">
    <property type="component" value="Chromosome X"/>
</dbReference>
<dbReference type="Gene3D" id="1.10.340.70">
    <property type="match status" value="1"/>
</dbReference>
<feature type="domain" description="Integrase zinc-binding" evidence="1">
    <location>
        <begin position="56"/>
        <end position="90"/>
    </location>
</feature>
<evidence type="ECO:0000313" key="3">
    <source>
        <dbReference type="Proteomes" id="UP001159363"/>
    </source>
</evidence>
<evidence type="ECO:0000313" key="2">
    <source>
        <dbReference type="EMBL" id="KAJ8887046.1"/>
    </source>
</evidence>
<dbReference type="Pfam" id="PF17921">
    <property type="entry name" value="Integrase_H2C2"/>
    <property type="match status" value="1"/>
</dbReference>
<organism evidence="2 3">
    <name type="scientific">Dryococelus australis</name>
    <dbReference type="NCBI Taxonomy" id="614101"/>
    <lineage>
        <taxon>Eukaryota</taxon>
        <taxon>Metazoa</taxon>
        <taxon>Ecdysozoa</taxon>
        <taxon>Arthropoda</taxon>
        <taxon>Hexapoda</taxon>
        <taxon>Insecta</taxon>
        <taxon>Pterygota</taxon>
        <taxon>Neoptera</taxon>
        <taxon>Polyneoptera</taxon>
        <taxon>Phasmatodea</taxon>
        <taxon>Verophasmatodea</taxon>
        <taxon>Anareolatae</taxon>
        <taxon>Phasmatidae</taxon>
        <taxon>Eurycanthinae</taxon>
        <taxon>Dryococelus</taxon>
    </lineage>
</organism>
<dbReference type="InterPro" id="IPR041588">
    <property type="entry name" value="Integrase_H2C2"/>
</dbReference>
<sequence length="107" mass="11608">MTATTSQNQTLELSISAGGDYDVSKVHNSTEGCNSRNYRAACTMPVHAAGLAQNNTTGTLAIACDHVFWPGMIQDIISHVQKCATYQKIQNWPPQESLSEKSVPSRP</sequence>
<name>A0ABQ9HSI2_9NEOP</name>
<keyword evidence="3" id="KW-1185">Reference proteome</keyword>
<evidence type="ECO:0000259" key="1">
    <source>
        <dbReference type="Pfam" id="PF17921"/>
    </source>
</evidence>